<gene>
    <name evidence="4" type="ORF">NBRC111894_3344</name>
</gene>
<dbReference type="Proteomes" id="UP000319716">
    <property type="component" value="Unassembled WGS sequence"/>
</dbReference>
<dbReference type="Gene3D" id="1.20.970.10">
    <property type="entry name" value="Transferase, Pyrimidine Nucleoside Phosphorylase, Chain C"/>
    <property type="match status" value="1"/>
</dbReference>
<evidence type="ECO:0000259" key="3">
    <source>
        <dbReference type="Pfam" id="PF02885"/>
    </source>
</evidence>
<dbReference type="SUPFAM" id="SSF47648">
    <property type="entry name" value="Nucleoside phosphorylase/phosphoribosyltransferase N-terminal domain"/>
    <property type="match status" value="1"/>
</dbReference>
<dbReference type="InterPro" id="IPR017459">
    <property type="entry name" value="Glycosyl_Trfase_fam3_N_dom"/>
</dbReference>
<dbReference type="GO" id="GO:0004048">
    <property type="term" value="F:anthranilate phosphoribosyltransferase activity"/>
    <property type="evidence" value="ECO:0007669"/>
    <property type="project" value="UniProtKB-EC"/>
</dbReference>
<keyword evidence="2 4" id="KW-0808">Transferase</keyword>
<dbReference type="EC" id="2.4.2.18" evidence="4"/>
<sequence>MFQEILKELVLGKTLSEKEAEVVMNDIMDGKVNSNQISAYLALFKLARGNSR</sequence>
<dbReference type="AlphaFoldDB" id="A0A4Y1ZFQ9"/>
<evidence type="ECO:0000256" key="2">
    <source>
        <dbReference type="ARBA" id="ARBA00022679"/>
    </source>
</evidence>
<reference evidence="4 5" key="1">
    <citation type="submission" date="2017-11" db="EMBL/GenBank/DDBJ databases">
        <title>Draft Genome Sequence of Sporolactobacillus inulinus NBRC 111894 Isolated from Koso, a Japanese Sugar-Vegetable Fermented Beverage.</title>
        <authorList>
            <person name="Chiou T.Y."/>
            <person name="Oshima K."/>
            <person name="Suda W."/>
            <person name="Hattori M."/>
            <person name="Takahashi T."/>
        </authorList>
    </citation>
    <scope>NUCLEOTIDE SEQUENCE [LARGE SCALE GENOMIC DNA]</scope>
    <source>
        <strain evidence="4 5">NBRC111894</strain>
    </source>
</reference>
<proteinExistence type="predicted"/>
<protein>
    <submittedName>
        <fullName evidence="4">Anthranilate phosphoribosyltransferase</fullName>
        <ecNumber evidence="4">2.4.2.18</ecNumber>
    </submittedName>
</protein>
<accession>A0A4Y1ZFQ9</accession>
<organism evidence="4 5">
    <name type="scientific">Sporolactobacillus inulinus</name>
    <dbReference type="NCBI Taxonomy" id="2078"/>
    <lineage>
        <taxon>Bacteria</taxon>
        <taxon>Bacillati</taxon>
        <taxon>Bacillota</taxon>
        <taxon>Bacilli</taxon>
        <taxon>Bacillales</taxon>
        <taxon>Sporolactobacillaceae</taxon>
        <taxon>Sporolactobacillus</taxon>
    </lineage>
</organism>
<dbReference type="Pfam" id="PF02885">
    <property type="entry name" value="Glycos_trans_3N"/>
    <property type="match status" value="1"/>
</dbReference>
<evidence type="ECO:0000256" key="1">
    <source>
        <dbReference type="ARBA" id="ARBA00022676"/>
    </source>
</evidence>
<name>A0A4Y1ZFQ9_9BACL</name>
<dbReference type="EMBL" id="BEXB01000033">
    <property type="protein sequence ID" value="GAY77790.1"/>
    <property type="molecule type" value="Genomic_DNA"/>
</dbReference>
<feature type="domain" description="Glycosyl transferase family 3 N-terminal" evidence="3">
    <location>
        <begin position="3"/>
        <end position="45"/>
    </location>
</feature>
<evidence type="ECO:0000313" key="4">
    <source>
        <dbReference type="EMBL" id="GAY77790.1"/>
    </source>
</evidence>
<keyword evidence="1 4" id="KW-0328">Glycosyltransferase</keyword>
<dbReference type="InterPro" id="IPR036320">
    <property type="entry name" value="Glycosyl_Trfase_fam3_N_dom_sf"/>
</dbReference>
<comment type="caution">
    <text evidence="4">The sequence shown here is derived from an EMBL/GenBank/DDBJ whole genome shotgun (WGS) entry which is preliminary data.</text>
</comment>
<evidence type="ECO:0000313" key="5">
    <source>
        <dbReference type="Proteomes" id="UP000319716"/>
    </source>
</evidence>